<dbReference type="Pfam" id="PF00583">
    <property type="entry name" value="Acetyltransf_1"/>
    <property type="match status" value="1"/>
</dbReference>
<evidence type="ECO:0000313" key="1">
    <source>
        <dbReference type="EMBL" id="APG03943.1"/>
    </source>
</evidence>
<dbReference type="SUPFAM" id="SSF55729">
    <property type="entry name" value="Acyl-CoA N-acyltransferases (Nat)"/>
    <property type="match status" value="1"/>
</dbReference>
<dbReference type="Proteomes" id="UP000182987">
    <property type="component" value="Chromosome"/>
</dbReference>
<evidence type="ECO:0000313" key="2">
    <source>
        <dbReference type="Proteomes" id="UP000182987"/>
    </source>
</evidence>
<name>A0A0G9GX88_9GAMM</name>
<keyword evidence="2" id="KW-1185">Reference proteome</keyword>
<gene>
    <name evidence="1" type="ORF">BJI69_08510</name>
</gene>
<proteinExistence type="predicted"/>
<reference evidence="2" key="1">
    <citation type="submission" date="2016-09" db="EMBL/GenBank/DDBJ databases">
        <authorList>
            <person name="Lysoe E."/>
        </authorList>
    </citation>
    <scope>NUCLEOTIDE SEQUENCE [LARGE SCALE GENOMIC DNA]</scope>
    <source>
        <strain evidence="2">LJ96T</strain>
    </source>
</reference>
<dbReference type="Gene3D" id="3.40.630.30">
    <property type="match status" value="1"/>
</dbReference>
<dbReference type="OrthoDB" id="8304386at2"/>
<protein>
    <submittedName>
        <fullName evidence="1">Uncharacterized protein</fullName>
    </submittedName>
</protein>
<dbReference type="RefSeq" id="WP_046969696.1">
    <property type="nucleotide sequence ID" value="NZ_CP017480.1"/>
</dbReference>
<dbReference type="GO" id="GO:0016747">
    <property type="term" value="F:acyltransferase activity, transferring groups other than amino-acyl groups"/>
    <property type="evidence" value="ECO:0007669"/>
    <property type="project" value="InterPro"/>
</dbReference>
<dbReference type="InterPro" id="IPR016181">
    <property type="entry name" value="Acyl_CoA_acyltransferase"/>
</dbReference>
<dbReference type="InterPro" id="IPR000182">
    <property type="entry name" value="GNAT_dom"/>
</dbReference>
<dbReference type="EMBL" id="CP017480">
    <property type="protein sequence ID" value="APG03943.1"/>
    <property type="molecule type" value="Genomic_DNA"/>
</dbReference>
<organism evidence="1 2">
    <name type="scientific">Luteibacter rhizovicinus DSM 16549</name>
    <dbReference type="NCBI Taxonomy" id="1440763"/>
    <lineage>
        <taxon>Bacteria</taxon>
        <taxon>Pseudomonadati</taxon>
        <taxon>Pseudomonadota</taxon>
        <taxon>Gammaproteobacteria</taxon>
        <taxon>Lysobacterales</taxon>
        <taxon>Rhodanobacteraceae</taxon>
        <taxon>Luteibacter</taxon>
    </lineage>
</organism>
<dbReference type="KEGG" id="lrz:BJI69_08510"/>
<accession>A0A0G9GX88</accession>
<dbReference type="AlphaFoldDB" id="A0A0G9GX88"/>
<dbReference type="STRING" id="1440763.BJI69_08510"/>
<dbReference type="PATRIC" id="fig|1440763.5.peg.255"/>
<dbReference type="PROSITE" id="PS51186">
    <property type="entry name" value="GNAT"/>
    <property type="match status" value="1"/>
</dbReference>
<sequence>MNSALRVLPVDAGLRPALLALRVLDEQLPFVGRVEDSLADVALCPGSEALALVVDDDVVGYVRIDRRATALGDHPLAEGAVAMRSFMIDASRQGEGLGRRALDAIHAYVAGRHPDRERILLTVNLRNEAAVHVYRRAGYRDSGELYHGGLAGPQFVLWRPLHPWNP</sequence>